<keyword evidence="8" id="KW-0009">Actin-binding</keyword>
<protein>
    <submittedName>
        <fullName evidence="11">Unconventional myosin-IXb-like isoform X1</fullName>
    </submittedName>
</protein>
<comment type="subcellular location">
    <subcellularLocation>
        <location evidence="1">Cytoplasm</location>
    </subcellularLocation>
</comment>
<keyword evidence="3 8" id="KW-0547">Nucleotide-binding</keyword>
<proteinExistence type="inferred from homology"/>
<dbReference type="GO" id="GO:0072673">
    <property type="term" value="P:lamellipodium morphogenesis"/>
    <property type="evidence" value="ECO:0007669"/>
    <property type="project" value="TreeGrafter"/>
</dbReference>
<dbReference type="GO" id="GO:0000146">
    <property type="term" value="F:microfilament motor activity"/>
    <property type="evidence" value="ECO:0007669"/>
    <property type="project" value="InterPro"/>
</dbReference>
<evidence type="ECO:0000256" key="1">
    <source>
        <dbReference type="ARBA" id="ARBA00004496"/>
    </source>
</evidence>
<dbReference type="InterPro" id="IPR027417">
    <property type="entry name" value="P-loop_NTPase"/>
</dbReference>
<sequence>MSTTTTLHAEARVVQIYNRVPQDMAAYCPLQVSAGDTVRSVINNAVITLGLDSSKKYSLLEVRKSRGEERLLQASDCPLELVLLWPPGAQRWHPQSQGYHFILQEQANDGGNQEASNTEDYDDLCNLKTVTEESILQALRQRFYKLKIYTYASNILIAINPNKFLPVYYNPKYVKMYENQPLGKLSPHIFATADVTFRTMLNRQVNQCIVISGESGSGKTESCSYLIHCLTALSQKTYSSGLERIILGAGPVLAAFGNAKTAENNNSSRFGKFIQLNYLESGVIRGAVIEKYLLEKCRLVSRDKRERNYHVFYYLLVGASKDEQEEFHLLKPQDYLYLKQQDFHIDDAEKLGEEYKRLHQAMEMVGFLASTKKHIFSILSAILLLGNVTYTVSKDSQTLEVGPAEVLSTLSDLLKVKKEALVKALTQRRVVTADGTVVSQYTVQKAPKVRDSMAKSLYSALFDWIILHINHAMLNRRDMEESVS</sequence>
<keyword evidence="5" id="KW-0175">Coiled coil</keyword>
<dbReference type="GO" id="GO:0005737">
    <property type="term" value="C:cytoplasm"/>
    <property type="evidence" value="ECO:0007669"/>
    <property type="project" value="UniProtKB-SubCell"/>
</dbReference>
<dbReference type="SUPFAM" id="SSF52540">
    <property type="entry name" value="P-loop containing nucleoside triphosphate hydrolases"/>
    <property type="match status" value="1"/>
</dbReference>
<evidence type="ECO:0000256" key="8">
    <source>
        <dbReference type="PROSITE-ProRule" id="PRU00782"/>
    </source>
</evidence>
<feature type="non-terminal residue" evidence="11">
    <location>
        <position position="484"/>
    </location>
</feature>
<dbReference type="GO" id="GO:0016459">
    <property type="term" value="C:myosin complex"/>
    <property type="evidence" value="ECO:0007669"/>
    <property type="project" value="UniProtKB-KW"/>
</dbReference>
<evidence type="ECO:0000259" key="10">
    <source>
        <dbReference type="PROSITE" id="PS51456"/>
    </source>
</evidence>
<dbReference type="SUPFAM" id="SSF54236">
    <property type="entry name" value="Ubiquitin-like"/>
    <property type="match status" value="1"/>
</dbReference>
<dbReference type="GO" id="GO:0005096">
    <property type="term" value="F:GTPase activator activity"/>
    <property type="evidence" value="ECO:0007669"/>
    <property type="project" value="InterPro"/>
</dbReference>
<keyword evidence="6 8" id="KW-0518">Myosin</keyword>
<dbReference type="Gene3D" id="1.20.120.720">
    <property type="entry name" value="Myosin VI head, motor domain, U50 subdomain"/>
    <property type="match status" value="1"/>
</dbReference>
<dbReference type="InterPro" id="IPR000159">
    <property type="entry name" value="RA_dom"/>
</dbReference>
<dbReference type="AlphaFoldDB" id="A0AAD3MBT8"/>
<dbReference type="GO" id="GO:0016887">
    <property type="term" value="F:ATP hydrolysis activity"/>
    <property type="evidence" value="ECO:0007669"/>
    <property type="project" value="TreeGrafter"/>
</dbReference>
<dbReference type="GO" id="GO:0030027">
    <property type="term" value="C:lamellipodium"/>
    <property type="evidence" value="ECO:0007669"/>
    <property type="project" value="TreeGrafter"/>
</dbReference>
<dbReference type="InterPro" id="IPR029071">
    <property type="entry name" value="Ubiquitin-like_domsf"/>
</dbReference>
<dbReference type="InterPro" id="IPR046987">
    <property type="entry name" value="Myo9"/>
</dbReference>
<comment type="caution">
    <text evidence="11">The sequence shown here is derived from an EMBL/GenBank/DDBJ whole genome shotgun (WGS) entry which is preliminary data.</text>
</comment>
<dbReference type="PANTHER" id="PTHR46184:SF2">
    <property type="entry name" value="UNCONVENTIONAL MYOSIN-IXB"/>
    <property type="match status" value="1"/>
</dbReference>
<dbReference type="GO" id="GO:0030048">
    <property type="term" value="P:actin filament-based movement"/>
    <property type="evidence" value="ECO:0007669"/>
    <property type="project" value="TreeGrafter"/>
</dbReference>
<dbReference type="InterPro" id="IPR036961">
    <property type="entry name" value="Kinesin_motor_dom_sf"/>
</dbReference>
<keyword evidence="7 8" id="KW-0505">Motor protein</keyword>
<dbReference type="Pfam" id="PF00063">
    <property type="entry name" value="Myosin_head"/>
    <property type="match status" value="1"/>
</dbReference>
<comment type="similarity">
    <text evidence="8">Belongs to the TRAFAC class myosin-kinesin ATPase superfamily. Myosin family.</text>
</comment>
<dbReference type="PANTHER" id="PTHR46184">
    <property type="entry name" value="UNCONVENTIONAL MYOSIN-IXB-LIKE PROTEIN"/>
    <property type="match status" value="1"/>
</dbReference>
<evidence type="ECO:0000256" key="4">
    <source>
        <dbReference type="ARBA" id="ARBA00022840"/>
    </source>
</evidence>
<dbReference type="Gene3D" id="3.40.850.10">
    <property type="entry name" value="Kinesin motor domain"/>
    <property type="match status" value="1"/>
</dbReference>
<dbReference type="Pfam" id="PF00788">
    <property type="entry name" value="RA"/>
    <property type="match status" value="1"/>
</dbReference>
<dbReference type="GO" id="GO:0005524">
    <property type="term" value="F:ATP binding"/>
    <property type="evidence" value="ECO:0007669"/>
    <property type="project" value="UniProtKB-UniRule"/>
</dbReference>
<reference evidence="11" key="1">
    <citation type="submission" date="2022-08" db="EMBL/GenBank/DDBJ databases">
        <title>Genome sequencing of akame (Lates japonicus).</title>
        <authorList>
            <person name="Hashiguchi Y."/>
            <person name="Takahashi H."/>
        </authorList>
    </citation>
    <scope>NUCLEOTIDE SEQUENCE</scope>
    <source>
        <strain evidence="11">Kochi</strain>
    </source>
</reference>
<dbReference type="SMART" id="SM00242">
    <property type="entry name" value="MYSc"/>
    <property type="match status" value="1"/>
</dbReference>
<dbReference type="GO" id="GO:0051015">
    <property type="term" value="F:actin filament binding"/>
    <property type="evidence" value="ECO:0007669"/>
    <property type="project" value="TreeGrafter"/>
</dbReference>
<dbReference type="PROSITE" id="PS50200">
    <property type="entry name" value="RA"/>
    <property type="match status" value="1"/>
</dbReference>
<feature type="binding site" evidence="8">
    <location>
        <begin position="213"/>
        <end position="220"/>
    </location>
    <ligand>
        <name>ATP</name>
        <dbReference type="ChEBI" id="CHEBI:30616"/>
    </ligand>
</feature>
<evidence type="ECO:0000256" key="3">
    <source>
        <dbReference type="ARBA" id="ARBA00022741"/>
    </source>
</evidence>
<dbReference type="PROSITE" id="PS51456">
    <property type="entry name" value="MYOSIN_MOTOR"/>
    <property type="match status" value="1"/>
</dbReference>
<accession>A0AAD3MBT8</accession>
<dbReference type="SMART" id="SM00314">
    <property type="entry name" value="RA"/>
    <property type="match status" value="1"/>
</dbReference>
<evidence type="ECO:0000256" key="7">
    <source>
        <dbReference type="ARBA" id="ARBA00023175"/>
    </source>
</evidence>
<evidence type="ECO:0000313" key="11">
    <source>
        <dbReference type="EMBL" id="GLD50876.1"/>
    </source>
</evidence>
<dbReference type="EMBL" id="BRZM01000010">
    <property type="protein sequence ID" value="GLD50876.1"/>
    <property type="molecule type" value="Genomic_DNA"/>
</dbReference>
<dbReference type="GO" id="GO:0035556">
    <property type="term" value="P:intracellular signal transduction"/>
    <property type="evidence" value="ECO:0007669"/>
    <property type="project" value="InterPro"/>
</dbReference>
<evidence type="ECO:0000256" key="5">
    <source>
        <dbReference type="ARBA" id="ARBA00023054"/>
    </source>
</evidence>
<feature type="domain" description="Myosin motor" evidence="10">
    <location>
        <begin position="119"/>
        <end position="484"/>
    </location>
</feature>
<comment type="caution">
    <text evidence="8">Lacks conserved residue(s) required for the propagation of feature annotation.</text>
</comment>
<feature type="domain" description="Ras-associating" evidence="9">
    <location>
        <begin position="10"/>
        <end position="108"/>
    </location>
</feature>
<organism evidence="11 12">
    <name type="scientific">Lates japonicus</name>
    <name type="common">Japanese lates</name>
    <dbReference type="NCBI Taxonomy" id="270547"/>
    <lineage>
        <taxon>Eukaryota</taxon>
        <taxon>Metazoa</taxon>
        <taxon>Chordata</taxon>
        <taxon>Craniata</taxon>
        <taxon>Vertebrata</taxon>
        <taxon>Euteleostomi</taxon>
        <taxon>Actinopterygii</taxon>
        <taxon>Neopterygii</taxon>
        <taxon>Teleostei</taxon>
        <taxon>Neoteleostei</taxon>
        <taxon>Acanthomorphata</taxon>
        <taxon>Carangaria</taxon>
        <taxon>Carangaria incertae sedis</taxon>
        <taxon>Centropomidae</taxon>
        <taxon>Lates</taxon>
    </lineage>
</organism>
<name>A0AAD3MBT8_LATJO</name>
<keyword evidence="2" id="KW-0963">Cytoplasm</keyword>
<dbReference type="GO" id="GO:0001726">
    <property type="term" value="C:ruffle"/>
    <property type="evidence" value="ECO:0007669"/>
    <property type="project" value="TreeGrafter"/>
</dbReference>
<dbReference type="Proteomes" id="UP001279410">
    <property type="component" value="Unassembled WGS sequence"/>
</dbReference>
<keyword evidence="4 8" id="KW-0067">ATP-binding</keyword>
<keyword evidence="12" id="KW-1185">Reference proteome</keyword>
<evidence type="ECO:0000256" key="2">
    <source>
        <dbReference type="ARBA" id="ARBA00022490"/>
    </source>
</evidence>
<dbReference type="PRINTS" id="PR00193">
    <property type="entry name" value="MYOSINHEAVY"/>
</dbReference>
<dbReference type="InterPro" id="IPR001609">
    <property type="entry name" value="Myosin_head_motor_dom-like"/>
</dbReference>
<evidence type="ECO:0000313" key="12">
    <source>
        <dbReference type="Proteomes" id="UP001279410"/>
    </source>
</evidence>
<evidence type="ECO:0000256" key="6">
    <source>
        <dbReference type="ARBA" id="ARBA00023123"/>
    </source>
</evidence>
<gene>
    <name evidence="11" type="ORF">AKAME5_000401200</name>
</gene>
<dbReference type="Gene3D" id="3.10.20.90">
    <property type="entry name" value="Phosphatidylinositol 3-kinase Catalytic Subunit, Chain A, domain 1"/>
    <property type="match status" value="1"/>
</dbReference>
<evidence type="ECO:0000259" key="9">
    <source>
        <dbReference type="PROSITE" id="PS50200"/>
    </source>
</evidence>
<dbReference type="GO" id="GO:0005884">
    <property type="term" value="C:actin filament"/>
    <property type="evidence" value="ECO:0007669"/>
    <property type="project" value="TreeGrafter"/>
</dbReference>